<dbReference type="AlphaFoldDB" id="A0A9X8RCH8"/>
<dbReference type="EMBL" id="FTMX01000006">
    <property type="protein sequence ID" value="SIR88377.1"/>
    <property type="molecule type" value="Genomic_DNA"/>
</dbReference>
<feature type="domain" description="N-acetyltransferase" evidence="1">
    <location>
        <begin position="10"/>
        <end position="163"/>
    </location>
</feature>
<proteinExistence type="predicted"/>
<dbReference type="PANTHER" id="PTHR43328">
    <property type="entry name" value="ACETYLTRANSFERASE-RELATED"/>
    <property type="match status" value="1"/>
</dbReference>
<organism evidence="2 3">
    <name type="scientific">Peribacillus simplex</name>
    <dbReference type="NCBI Taxonomy" id="1478"/>
    <lineage>
        <taxon>Bacteria</taxon>
        <taxon>Bacillati</taxon>
        <taxon>Bacillota</taxon>
        <taxon>Bacilli</taxon>
        <taxon>Bacillales</taxon>
        <taxon>Bacillaceae</taxon>
        <taxon>Peribacillus</taxon>
    </lineage>
</organism>
<evidence type="ECO:0000313" key="3">
    <source>
        <dbReference type="Proteomes" id="UP000185829"/>
    </source>
</evidence>
<accession>A0A9X8RCH8</accession>
<protein>
    <submittedName>
        <fullName evidence="2">Protein N-acetyltransferase, RimJ/RimL family</fullName>
    </submittedName>
</protein>
<gene>
    <name evidence="2" type="ORF">SAMN05878482_106388</name>
</gene>
<dbReference type="GO" id="GO:0016747">
    <property type="term" value="F:acyltransferase activity, transferring groups other than amino-acyl groups"/>
    <property type="evidence" value="ECO:0007669"/>
    <property type="project" value="InterPro"/>
</dbReference>
<sequence>MGLQTNDEGVRLREVMDRDLPIFFEQQLDPAANYMAAFTSKDPSDKVAFLTHWKNILSNRDIEKMTIIHNGCVAGSILKFEQFGNPEVSYWIGKQYWGKGIATEALLNFLPKIKVRPLYARAAKDNLASIRVLKKCGFERFDEDKGYSHARGEEVEEFILKLES</sequence>
<reference evidence="2 3" key="1">
    <citation type="submission" date="2017-01" db="EMBL/GenBank/DDBJ databases">
        <authorList>
            <person name="Varghese N."/>
            <person name="Submissions S."/>
        </authorList>
    </citation>
    <scope>NUCLEOTIDE SEQUENCE [LARGE SCALE GENOMIC DNA]</scope>
    <source>
        <strain evidence="2 3">RUG2-6</strain>
    </source>
</reference>
<comment type="caution">
    <text evidence="2">The sequence shown here is derived from an EMBL/GenBank/DDBJ whole genome shotgun (WGS) entry which is preliminary data.</text>
</comment>
<evidence type="ECO:0000313" key="2">
    <source>
        <dbReference type="EMBL" id="SIR88377.1"/>
    </source>
</evidence>
<dbReference type="Gene3D" id="3.40.630.30">
    <property type="match status" value="1"/>
</dbReference>
<dbReference type="PANTHER" id="PTHR43328:SF1">
    <property type="entry name" value="N-ACETYLTRANSFERASE DOMAIN-CONTAINING PROTEIN"/>
    <property type="match status" value="1"/>
</dbReference>
<dbReference type="RefSeq" id="WP_076370584.1">
    <property type="nucleotide sequence ID" value="NZ_FTMX01000006.1"/>
</dbReference>
<evidence type="ECO:0000259" key="1">
    <source>
        <dbReference type="PROSITE" id="PS51186"/>
    </source>
</evidence>
<dbReference type="InterPro" id="IPR000182">
    <property type="entry name" value="GNAT_dom"/>
</dbReference>
<dbReference type="PROSITE" id="PS51186">
    <property type="entry name" value="GNAT"/>
    <property type="match status" value="1"/>
</dbReference>
<dbReference type="Pfam" id="PF13302">
    <property type="entry name" value="Acetyltransf_3"/>
    <property type="match status" value="1"/>
</dbReference>
<dbReference type="InterPro" id="IPR016181">
    <property type="entry name" value="Acyl_CoA_acyltransferase"/>
</dbReference>
<dbReference type="Proteomes" id="UP000185829">
    <property type="component" value="Unassembled WGS sequence"/>
</dbReference>
<dbReference type="SUPFAM" id="SSF55729">
    <property type="entry name" value="Acyl-CoA N-acyltransferases (Nat)"/>
    <property type="match status" value="1"/>
</dbReference>
<name>A0A9X8RCH8_9BACI</name>